<keyword evidence="1" id="KW-0472">Membrane</keyword>
<name>A0A542W3E3_ZYMMB</name>
<keyword evidence="1" id="KW-0812">Transmembrane</keyword>
<evidence type="ECO:0000313" key="3">
    <source>
        <dbReference type="EMBL" id="TQL18128.1"/>
    </source>
</evidence>
<accession>A0A542W3E3</accession>
<comment type="caution">
    <text evidence="3">The sequence shown here is derived from an EMBL/GenBank/DDBJ whole genome shotgun (WGS) entry which is preliminary data.</text>
</comment>
<dbReference type="Proteomes" id="UP000316887">
    <property type="component" value="Unassembled WGS sequence"/>
</dbReference>
<gene>
    <name evidence="3" type="ORF">FBY58_1744</name>
</gene>
<dbReference type="OrthoDB" id="311329at2"/>
<dbReference type="AlphaFoldDB" id="A0A542W3E3"/>
<evidence type="ECO:0000313" key="4">
    <source>
        <dbReference type="Proteomes" id="UP000316887"/>
    </source>
</evidence>
<organism evidence="3 4">
    <name type="scientific">Zymomonas mobilis</name>
    <dbReference type="NCBI Taxonomy" id="542"/>
    <lineage>
        <taxon>Bacteria</taxon>
        <taxon>Pseudomonadati</taxon>
        <taxon>Pseudomonadota</taxon>
        <taxon>Alphaproteobacteria</taxon>
        <taxon>Sphingomonadales</taxon>
        <taxon>Zymomonadaceae</taxon>
        <taxon>Zymomonas</taxon>
    </lineage>
</organism>
<keyword evidence="1" id="KW-1133">Transmembrane helix</keyword>
<proteinExistence type="predicted"/>
<feature type="domain" description="Alginate export" evidence="2">
    <location>
        <begin position="166"/>
        <end position="575"/>
    </location>
</feature>
<dbReference type="Pfam" id="PF13372">
    <property type="entry name" value="Alginate_exp"/>
    <property type="match status" value="1"/>
</dbReference>
<sequence>MHKIQPDILKNYRIFVRHYYALLPLLMLPALSIFINQAAKANSAVTAKPEEEEIKQNLVTKMPRTENKAEILAPLPSLPPIENFPHANPVGQPYYVPQAVNRRLGHQCDWGVFNRGDGEAAGFGPVGRYGVAAWAEDWSALSDPKNRKDPFDFLKYRPLNKSGSLWISFSGETRFRNWFETKPQLGAQKIDNSGRFGIRNLYGADLHVGSHLRFFAQIVNGDASGWNVYGYGSTYRKSLDLQQAFVEIKGPVLGAKSGLIIGRQQFLDAPSYMLYNRETPNVPLSWNGFRGYSIWSRIRIDGWYFVGTNTDHNAIFHDNQDYATRLYGFNTTWAPPDFSFFRKKGYSFLDAFYIGYRLVGSSGAISAPNHKTSQGTDLRNNFGIRWHGAAGAVEFSLGAIWQGGCFRYAGTDRNRNISAYAINSIVGYRFPKNSLRLFAGIQTDVYSGGNASKTSGTIGGYITPFNPQTNYLDTTTYIAPSNLISVAPLVRLTPLKSVSLQIKAPLFWRENTDDPIYKSSGIYSFAYNFDGKFIGTAPQAALTWQINTHISWTQYVSRFVTSHALHQAGASSGTYYQSNFVFRF</sequence>
<protein>
    <submittedName>
        <fullName evidence="3">Alginate export protein</fullName>
    </submittedName>
</protein>
<dbReference type="InterPro" id="IPR053728">
    <property type="entry name" value="Alginate_Permeability_Chnl"/>
</dbReference>
<evidence type="ECO:0000256" key="1">
    <source>
        <dbReference type="SAM" id="Phobius"/>
    </source>
</evidence>
<dbReference type="InterPro" id="IPR025388">
    <property type="entry name" value="Alginate_export_dom"/>
</dbReference>
<evidence type="ECO:0000259" key="2">
    <source>
        <dbReference type="Pfam" id="PF13372"/>
    </source>
</evidence>
<dbReference type="Gene3D" id="2.40.160.100">
    <property type="match status" value="1"/>
</dbReference>
<feature type="transmembrane region" description="Helical" evidence="1">
    <location>
        <begin position="20"/>
        <end position="39"/>
    </location>
</feature>
<dbReference type="EMBL" id="VFOF01000001">
    <property type="protein sequence ID" value="TQL18128.1"/>
    <property type="molecule type" value="Genomic_DNA"/>
</dbReference>
<reference evidence="3 4" key="1">
    <citation type="submission" date="2019-06" db="EMBL/GenBank/DDBJ databases">
        <title>Genome sequencing of Zymomonas mobilis strains for genetic engineering and biofuel applications.</title>
        <authorList>
            <person name="Teravest M."/>
        </authorList>
    </citation>
    <scope>NUCLEOTIDE SEQUENCE [LARGE SCALE GENOMIC DNA]</scope>
    <source>
        <strain evidence="3 4">AN0101</strain>
    </source>
</reference>